<reference evidence="1" key="1">
    <citation type="submission" date="2020-03" db="EMBL/GenBank/DDBJ databases">
        <title>The deep terrestrial virosphere.</title>
        <authorList>
            <person name="Holmfeldt K."/>
            <person name="Nilsson E."/>
            <person name="Simone D."/>
            <person name="Lopez-Fernandez M."/>
            <person name="Wu X."/>
            <person name="de Brujin I."/>
            <person name="Lundin D."/>
            <person name="Andersson A."/>
            <person name="Bertilsson S."/>
            <person name="Dopson M."/>
        </authorList>
    </citation>
    <scope>NUCLEOTIDE SEQUENCE</scope>
    <source>
        <strain evidence="1">TM448A00171</strain>
        <strain evidence="2">TM448B00200</strain>
    </source>
</reference>
<dbReference type="AlphaFoldDB" id="A0A6H1ZC48"/>
<sequence>MIAGMEMFEKKQMVECTGQERQEVTQEKQIVKELSQLEENAGILGKEMLELESRLQAILLPENDTNTVGTAPPTPVKCSMAVFVAMQSNKVWEAICLIRSLQRRIQF</sequence>
<dbReference type="EMBL" id="MT143984">
    <property type="protein sequence ID" value="QJA45039.1"/>
    <property type="molecule type" value="Genomic_DNA"/>
</dbReference>
<proteinExistence type="predicted"/>
<name>A0A6H1ZC48_9ZZZZ</name>
<organism evidence="1">
    <name type="scientific">viral metagenome</name>
    <dbReference type="NCBI Taxonomy" id="1070528"/>
    <lineage>
        <taxon>unclassified sequences</taxon>
        <taxon>metagenomes</taxon>
        <taxon>organismal metagenomes</taxon>
    </lineage>
</organism>
<dbReference type="EMBL" id="MT144599">
    <property type="protein sequence ID" value="QJH94319.1"/>
    <property type="molecule type" value="Genomic_DNA"/>
</dbReference>
<evidence type="ECO:0000313" key="1">
    <source>
        <dbReference type="EMBL" id="QJA45039.1"/>
    </source>
</evidence>
<gene>
    <name evidence="1" type="ORF">TM448A00171_0058</name>
    <name evidence="2" type="ORF">TM448B00200_0026</name>
</gene>
<evidence type="ECO:0000313" key="2">
    <source>
        <dbReference type="EMBL" id="QJH94319.1"/>
    </source>
</evidence>
<accession>A0A6H1ZC48</accession>
<protein>
    <submittedName>
        <fullName evidence="1">Uncharacterized protein</fullName>
    </submittedName>
</protein>